<feature type="non-terminal residue" evidence="1">
    <location>
        <position position="644"/>
    </location>
</feature>
<protein>
    <submittedName>
        <fullName evidence="1">Uncharacterized protein</fullName>
    </submittedName>
</protein>
<accession>A0ACC1LT33</accession>
<comment type="caution">
    <text evidence="1">The sequence shown here is derived from an EMBL/GenBank/DDBJ whole genome shotgun (WGS) entry which is preliminary data.</text>
</comment>
<evidence type="ECO:0000313" key="1">
    <source>
        <dbReference type="EMBL" id="KAJ2814148.1"/>
    </source>
</evidence>
<reference evidence="1" key="1">
    <citation type="submission" date="2022-07" db="EMBL/GenBank/DDBJ databases">
        <title>Phylogenomic reconstructions and comparative analyses of Kickxellomycotina fungi.</title>
        <authorList>
            <person name="Reynolds N.K."/>
            <person name="Stajich J.E."/>
            <person name="Barry K."/>
            <person name="Grigoriev I.V."/>
            <person name="Crous P."/>
            <person name="Smith M.E."/>
        </authorList>
    </citation>
    <scope>NUCLEOTIDE SEQUENCE</scope>
    <source>
        <strain evidence="1">CBS 102833</strain>
    </source>
</reference>
<dbReference type="Proteomes" id="UP001140096">
    <property type="component" value="Unassembled WGS sequence"/>
</dbReference>
<organism evidence="1 2">
    <name type="scientific">Coemansia furcata</name>
    <dbReference type="NCBI Taxonomy" id="417177"/>
    <lineage>
        <taxon>Eukaryota</taxon>
        <taxon>Fungi</taxon>
        <taxon>Fungi incertae sedis</taxon>
        <taxon>Zoopagomycota</taxon>
        <taxon>Kickxellomycotina</taxon>
        <taxon>Kickxellomycetes</taxon>
        <taxon>Kickxellales</taxon>
        <taxon>Kickxellaceae</taxon>
        <taxon>Coemansia</taxon>
    </lineage>
</organism>
<proteinExistence type="predicted"/>
<keyword evidence="2" id="KW-1185">Reference proteome</keyword>
<name>A0ACC1LT33_9FUNG</name>
<evidence type="ECO:0000313" key="2">
    <source>
        <dbReference type="Proteomes" id="UP001140096"/>
    </source>
</evidence>
<dbReference type="EMBL" id="JANBUP010000003">
    <property type="protein sequence ID" value="KAJ2814148.1"/>
    <property type="molecule type" value="Genomic_DNA"/>
</dbReference>
<gene>
    <name evidence="1" type="ORF">H4S07_000134</name>
</gene>
<sequence>MEDITVLVIDIQSGRLVDEREYPSDIIYLSGHNGVSLYADRLCLLSLKYQCLRILRIGPDGHLTNLHEIGWNTRDDDVVLEQALHMREIETEYTRSMPLRHSLAIKRHLSASSACIDDADMPRLVKRQKTHRSNDPLYLSRRTTGHSLVRPALTPEAMDTGNSGINLLAPHRLSNHRSLTPAPSRIVPPELRTPSGLPIPFVFARSNEARVVRSQSNDDTDANVSSTSTAPTTLADNGVPVQNGVISSANPANVLMDSLNPMLPVNADRTAFMPLHTLHRLPQHYRHIFTRALHSASRLDTLADSDTSLIEPSLTSVPHSGLKQRLLAALFVRARAKNDCGLALQFFYRSYRQYEGLVLWRAQFLSHTTMLLRFVPLQVATSRSNTQRSTAANGVTVTNSFTLLAEYDIVTTSFGKIWDSADLSSCDEIENRLDVYRAPMSSSNNLGWFTSAMTPSLANDVYLRDSFESSQLAIRTARSGGPVQAARKALVMLPYAPQCLQESPLLDPSRFKCNLRTRQTIEKYRPANGAPIRFYDRHTGAVKFVLSPMPIYISPLALVGDSEPLRAIQYQNVADDEDDSPIATTDGMFGVTMRSGAVLLPSGGVDELGLLTDTSVGSTAPQSTPALAPTNIPLAQQLTAAHHS</sequence>